<gene>
    <name evidence="1" type="ORF">EV182_004692</name>
</gene>
<evidence type="ECO:0000313" key="2">
    <source>
        <dbReference type="Proteomes" id="UP001145114"/>
    </source>
</evidence>
<keyword evidence="2" id="KW-1185">Reference proteome</keyword>
<name>A0ACC1HEB2_9FUNG</name>
<sequence>PTVISKTPSRQKTEDLSKVQDKGKGSADISNSSKDGDDGSSSSSSSYNLSSDCEVRGRTLRDSESNVGGPSAVDPTRSSHHSRSSTDEGSKKDKDDDDDVDTEHVFNDFAFKNVTLLNDVNQDVSVGSIPGTPSVGTSSYSSSFGAVAGVAPPNLRRQSGIVHGESALHSAPAFPSVTAGGQDPRHHTASPTTAVPLHSHLHVRNPASPLRSPVHTPSSASASFKPGAASSRTRPPLKVSTTFNGSVAGTTKMSATPTPTMQRYSTYSNRYNTPFDSRQELGYAEEDSFQHDQPASASPYYHQAVGASTYFGARATNTPTQPRPQMGLSHDPSMARRQPQKQTRVISESAYTPTSSLQQQVQNAQQLAAPSMTVSGATGRGINPNVAASAAASGNAPARQGSSPSRRKSVLASIFKP</sequence>
<comment type="caution">
    <text evidence="1">The sequence shown here is derived from an EMBL/GenBank/DDBJ whole genome shotgun (WGS) entry which is preliminary data.</text>
</comment>
<organism evidence="1 2">
    <name type="scientific">Spiromyces aspiralis</name>
    <dbReference type="NCBI Taxonomy" id="68401"/>
    <lineage>
        <taxon>Eukaryota</taxon>
        <taxon>Fungi</taxon>
        <taxon>Fungi incertae sedis</taxon>
        <taxon>Zoopagomycota</taxon>
        <taxon>Kickxellomycotina</taxon>
        <taxon>Kickxellomycetes</taxon>
        <taxon>Kickxellales</taxon>
        <taxon>Kickxellaceae</taxon>
        <taxon>Spiromyces</taxon>
    </lineage>
</organism>
<reference evidence="1" key="1">
    <citation type="submission" date="2022-06" db="EMBL/GenBank/DDBJ databases">
        <title>Phylogenomic reconstructions and comparative analyses of Kickxellomycotina fungi.</title>
        <authorList>
            <person name="Reynolds N.K."/>
            <person name="Stajich J.E."/>
            <person name="Barry K."/>
            <person name="Grigoriev I.V."/>
            <person name="Crous P."/>
            <person name="Smith M.E."/>
        </authorList>
    </citation>
    <scope>NUCLEOTIDE SEQUENCE</scope>
    <source>
        <strain evidence="1">RSA 2271</strain>
    </source>
</reference>
<accession>A0ACC1HEB2</accession>
<protein>
    <submittedName>
        <fullName evidence="1">Uncharacterized protein</fullName>
    </submittedName>
</protein>
<dbReference type="EMBL" id="JAMZIH010006641">
    <property type="protein sequence ID" value="KAJ1673720.1"/>
    <property type="molecule type" value="Genomic_DNA"/>
</dbReference>
<evidence type="ECO:0000313" key="1">
    <source>
        <dbReference type="EMBL" id="KAJ1673720.1"/>
    </source>
</evidence>
<feature type="non-terminal residue" evidence="1">
    <location>
        <position position="1"/>
    </location>
</feature>
<proteinExistence type="predicted"/>
<dbReference type="Proteomes" id="UP001145114">
    <property type="component" value="Unassembled WGS sequence"/>
</dbReference>